<dbReference type="SUPFAM" id="SSF57701">
    <property type="entry name" value="Zn2/Cys6 DNA-binding domain"/>
    <property type="match status" value="1"/>
</dbReference>
<dbReference type="InterPro" id="IPR036864">
    <property type="entry name" value="Zn2-C6_fun-type_DNA-bd_sf"/>
</dbReference>
<dbReference type="InterPro" id="IPR053178">
    <property type="entry name" value="Osmoadaptation_assoc"/>
</dbReference>
<evidence type="ECO:0000313" key="3">
    <source>
        <dbReference type="EMBL" id="KAH7247767.1"/>
    </source>
</evidence>
<gene>
    <name evidence="3" type="ORF">B0J15DRAFT_527650</name>
</gene>
<evidence type="ECO:0000313" key="4">
    <source>
        <dbReference type="Proteomes" id="UP000736672"/>
    </source>
</evidence>
<name>A0A9P9K3H2_FUSSL</name>
<dbReference type="GO" id="GO:0008270">
    <property type="term" value="F:zinc ion binding"/>
    <property type="evidence" value="ECO:0007669"/>
    <property type="project" value="InterPro"/>
</dbReference>
<feature type="domain" description="Zn(2)-C6 fungal-type" evidence="2">
    <location>
        <begin position="9"/>
        <end position="52"/>
    </location>
</feature>
<proteinExistence type="predicted"/>
<dbReference type="AlphaFoldDB" id="A0A9P9K3H2"/>
<dbReference type="Gene3D" id="4.10.240.10">
    <property type="entry name" value="Zn(2)-C6 fungal-type DNA-binding domain"/>
    <property type="match status" value="1"/>
</dbReference>
<comment type="caution">
    <text evidence="3">The sequence shown here is derived from an EMBL/GenBank/DDBJ whole genome shotgun (WGS) entry which is preliminary data.</text>
</comment>
<protein>
    <recommendedName>
        <fullName evidence="2">Zn(2)-C6 fungal-type domain-containing protein</fullName>
    </recommendedName>
</protein>
<dbReference type="Proteomes" id="UP000736672">
    <property type="component" value="Unassembled WGS sequence"/>
</dbReference>
<sequence length="468" mass="52219">MPLGPFDRRKKRSRCLACSASHLKCSGTFPCSNCQRRQIACDFSPVLNKVARIKIDHGNHATAVGLAKSDCRHAPQLVITPRADRTSYFFRYFDTFLLRNRFTQKNIFPTDIVELIQRSSSGEYLRDAVLSLGAMQATKTRSAEGIDSQESYRFAVNHYSKSVAGLRTALNQFASLPNLRHGILWTTHLLGLFELMSDTTGQGWVQHLVHGTSSALVATGPLAFESGLGKRFFTEIRIFEVCRAIIFNEPTFLADPRWQNLSAKLQELKDDEQSHPLDALLDIIVFCSTLRVRASNLICSIQDGQSAGTPDEAHDIAVEGFRLRQALALWQANRRASTPTSNPKGETTADDDFLSLAEVFFSATSIYLSGVFDYEIVHWQNMGIPVPNLSEEEIQTHVSTILVLSGMILDNSNISPVLVLFPLRVAGARSWDQWQHACIIELLERIEQTFPVAAAFKLNLGALWASRC</sequence>
<dbReference type="CDD" id="cd00067">
    <property type="entry name" value="GAL4"/>
    <property type="match status" value="1"/>
</dbReference>
<accession>A0A9P9K3H2</accession>
<dbReference type="GO" id="GO:0000981">
    <property type="term" value="F:DNA-binding transcription factor activity, RNA polymerase II-specific"/>
    <property type="evidence" value="ECO:0007669"/>
    <property type="project" value="InterPro"/>
</dbReference>
<evidence type="ECO:0000259" key="2">
    <source>
        <dbReference type="SMART" id="SM00066"/>
    </source>
</evidence>
<keyword evidence="1" id="KW-0539">Nucleus</keyword>
<dbReference type="InterPro" id="IPR001138">
    <property type="entry name" value="Zn2Cys6_DnaBD"/>
</dbReference>
<dbReference type="SMART" id="SM00066">
    <property type="entry name" value="GAL4"/>
    <property type="match status" value="1"/>
</dbReference>
<dbReference type="PANTHER" id="PTHR38111:SF2">
    <property type="entry name" value="FINGER DOMAIN PROTEIN, PUTATIVE (AFU_ORTHOLOGUE AFUA_1G01560)-RELATED"/>
    <property type="match status" value="1"/>
</dbReference>
<dbReference type="Pfam" id="PF00172">
    <property type="entry name" value="Zn_clus"/>
    <property type="match status" value="1"/>
</dbReference>
<dbReference type="EMBL" id="JAGTJS010000015">
    <property type="protein sequence ID" value="KAH7247767.1"/>
    <property type="molecule type" value="Genomic_DNA"/>
</dbReference>
<reference evidence="3" key="1">
    <citation type="journal article" date="2021" name="Nat. Commun.">
        <title>Genetic determinants of endophytism in the Arabidopsis root mycobiome.</title>
        <authorList>
            <person name="Mesny F."/>
            <person name="Miyauchi S."/>
            <person name="Thiergart T."/>
            <person name="Pickel B."/>
            <person name="Atanasova L."/>
            <person name="Karlsson M."/>
            <person name="Huettel B."/>
            <person name="Barry K.W."/>
            <person name="Haridas S."/>
            <person name="Chen C."/>
            <person name="Bauer D."/>
            <person name="Andreopoulos W."/>
            <person name="Pangilinan J."/>
            <person name="LaButti K."/>
            <person name="Riley R."/>
            <person name="Lipzen A."/>
            <person name="Clum A."/>
            <person name="Drula E."/>
            <person name="Henrissat B."/>
            <person name="Kohler A."/>
            <person name="Grigoriev I.V."/>
            <person name="Martin F.M."/>
            <person name="Hacquard S."/>
        </authorList>
    </citation>
    <scope>NUCLEOTIDE SEQUENCE</scope>
    <source>
        <strain evidence="3">FSSC 5 MPI-SDFR-AT-0091</strain>
    </source>
</reference>
<dbReference type="OrthoDB" id="194358at2759"/>
<organism evidence="3 4">
    <name type="scientific">Fusarium solani</name>
    <name type="common">Filamentous fungus</name>
    <dbReference type="NCBI Taxonomy" id="169388"/>
    <lineage>
        <taxon>Eukaryota</taxon>
        <taxon>Fungi</taxon>
        <taxon>Dikarya</taxon>
        <taxon>Ascomycota</taxon>
        <taxon>Pezizomycotina</taxon>
        <taxon>Sordariomycetes</taxon>
        <taxon>Hypocreomycetidae</taxon>
        <taxon>Hypocreales</taxon>
        <taxon>Nectriaceae</taxon>
        <taxon>Fusarium</taxon>
        <taxon>Fusarium solani species complex</taxon>
    </lineage>
</organism>
<keyword evidence="4" id="KW-1185">Reference proteome</keyword>
<evidence type="ECO:0000256" key="1">
    <source>
        <dbReference type="ARBA" id="ARBA00023242"/>
    </source>
</evidence>
<dbReference type="PANTHER" id="PTHR38111">
    <property type="entry name" value="ZN(2)-C6 FUNGAL-TYPE DOMAIN-CONTAINING PROTEIN-RELATED"/>
    <property type="match status" value="1"/>
</dbReference>